<proteinExistence type="predicted"/>
<dbReference type="EMBL" id="HE573027">
    <property type="protein sequence ID" value="CCC52532.1"/>
    <property type="molecule type" value="Genomic_DNA"/>
</dbReference>
<dbReference type="InterPro" id="IPR029021">
    <property type="entry name" value="Prot-tyrosine_phosphatase-like"/>
</dbReference>
<dbReference type="PROSITE" id="PS50056">
    <property type="entry name" value="TYR_PHOSPHATASE_2"/>
    <property type="match status" value="1"/>
</dbReference>
<dbReference type="SUPFAM" id="SSF52799">
    <property type="entry name" value="(Phosphotyrosine protein) phosphatases II"/>
    <property type="match status" value="1"/>
</dbReference>
<sequence length="278" mass="30498">MLFICSIRITHVRHFARESMACMDVSACSANYTSLSAPASTVRQPAENENTGHPGDTFAVDALQQSLASARKAVYFWGSLAATVVPGYFGRKVGLTENFHHWNFITDHLILGAIPVVTRVGESGNHLAQLQSQLAQRGLKLGLVVACMEEVEIRGFGVSVITFADKVAWRQHVGPELEYLHLPMADGTSDAPFDDVASAVDKMHLRILEKKAVYVHCKAGKGRSWMVTVCYLTTYGGMTFQDACDMVSAIRVQVKPSESQRAFAEAFARRMSQRGIVS</sequence>
<dbReference type="InterPro" id="IPR000387">
    <property type="entry name" value="Tyr_Pase_dom"/>
</dbReference>
<gene>
    <name evidence="3" type="ORF">TVY486_1100170</name>
</gene>
<protein>
    <submittedName>
        <fullName evidence="3">Uncharacterized protein</fullName>
    </submittedName>
</protein>
<dbReference type="AlphaFoldDB" id="G0U9Q2"/>
<accession>G0U9Q2</accession>
<organism evidence="3">
    <name type="scientific">Trypanosoma vivax (strain Y486)</name>
    <dbReference type="NCBI Taxonomy" id="1055687"/>
    <lineage>
        <taxon>Eukaryota</taxon>
        <taxon>Discoba</taxon>
        <taxon>Euglenozoa</taxon>
        <taxon>Kinetoplastea</taxon>
        <taxon>Metakinetoplastina</taxon>
        <taxon>Trypanosomatida</taxon>
        <taxon>Trypanosomatidae</taxon>
        <taxon>Trypanosoma</taxon>
        <taxon>Duttonella</taxon>
    </lineage>
</organism>
<evidence type="ECO:0000259" key="1">
    <source>
        <dbReference type="PROSITE" id="PS50054"/>
    </source>
</evidence>
<evidence type="ECO:0000313" key="3">
    <source>
        <dbReference type="EMBL" id="CCC52532.1"/>
    </source>
</evidence>
<dbReference type="SMART" id="SM00195">
    <property type="entry name" value="DSPc"/>
    <property type="match status" value="1"/>
</dbReference>
<dbReference type="PANTHER" id="PTHR46274:SF6">
    <property type="entry name" value="TYR_PHOSPHATASE_2 DOMAIN-CONTAINING PROTEIN"/>
    <property type="match status" value="1"/>
</dbReference>
<name>G0U9Q2_TRYVY</name>
<dbReference type="InterPro" id="IPR020422">
    <property type="entry name" value="TYR_PHOSPHATASE_DUAL_dom"/>
</dbReference>
<evidence type="ECO:0000259" key="2">
    <source>
        <dbReference type="PROSITE" id="PS50056"/>
    </source>
</evidence>
<feature type="domain" description="Tyrosine-protein phosphatase" evidence="1">
    <location>
        <begin position="101"/>
        <end position="276"/>
    </location>
</feature>
<dbReference type="PROSITE" id="PS50054">
    <property type="entry name" value="TYR_PHOSPHATASE_DUAL"/>
    <property type="match status" value="1"/>
</dbReference>
<dbReference type="VEuPathDB" id="TriTrypDB:TvY486_1100170"/>
<reference evidence="3" key="1">
    <citation type="journal article" date="2012" name="Proc. Natl. Acad. Sci. U.S.A.">
        <title>Antigenic diversity is generated by distinct evolutionary mechanisms in African trypanosome species.</title>
        <authorList>
            <person name="Jackson A.P."/>
            <person name="Berry A."/>
            <person name="Aslett M."/>
            <person name="Allison H.C."/>
            <person name="Burton P."/>
            <person name="Vavrova-Anderson J."/>
            <person name="Brown R."/>
            <person name="Browne H."/>
            <person name="Corton N."/>
            <person name="Hauser H."/>
            <person name="Gamble J."/>
            <person name="Gilderthorp R."/>
            <person name="Marcello L."/>
            <person name="McQuillan J."/>
            <person name="Otto T.D."/>
            <person name="Quail M.A."/>
            <person name="Sanders M.J."/>
            <person name="van Tonder A."/>
            <person name="Ginger M.L."/>
            <person name="Field M.C."/>
            <person name="Barry J.D."/>
            <person name="Hertz-Fowler C."/>
            <person name="Berriman M."/>
        </authorList>
    </citation>
    <scope>NUCLEOTIDE SEQUENCE</scope>
    <source>
        <strain evidence="3">Y486</strain>
    </source>
</reference>
<dbReference type="Gene3D" id="3.90.190.10">
    <property type="entry name" value="Protein tyrosine phosphatase superfamily"/>
    <property type="match status" value="1"/>
</dbReference>
<dbReference type="PANTHER" id="PTHR46274">
    <property type="entry name" value="PHOSPHATIDYLINOSITOL PHOSPHATASE"/>
    <property type="match status" value="1"/>
</dbReference>
<dbReference type="InterPro" id="IPR000340">
    <property type="entry name" value="Dual-sp_phosphatase_cat-dom"/>
</dbReference>
<feature type="domain" description="Tyrosine specific protein phosphatases" evidence="2">
    <location>
        <begin position="194"/>
        <end position="262"/>
    </location>
</feature>
<dbReference type="Pfam" id="PF00782">
    <property type="entry name" value="DSPc"/>
    <property type="match status" value="1"/>
</dbReference>